<feature type="transmembrane region" description="Helical" evidence="5">
    <location>
        <begin position="129"/>
        <end position="147"/>
    </location>
</feature>
<feature type="transmembrane region" description="Helical" evidence="5">
    <location>
        <begin position="17"/>
        <end position="37"/>
    </location>
</feature>
<comment type="subcellular location">
    <subcellularLocation>
        <location evidence="1">Membrane</location>
        <topology evidence="1">Multi-pass membrane protein</topology>
    </subcellularLocation>
</comment>
<reference evidence="7 8" key="1">
    <citation type="submission" date="2020-08" db="EMBL/GenBank/DDBJ databases">
        <title>Genomic Encyclopedia of Type Strains, Phase IV (KMG-V): Genome sequencing to study the core and pangenomes of soil and plant-associated prokaryotes.</title>
        <authorList>
            <person name="Whitman W."/>
        </authorList>
    </citation>
    <scope>NUCLEOTIDE SEQUENCE [LARGE SCALE GENOMIC DNA]</scope>
    <source>
        <strain evidence="7 8">ANJLi2</strain>
    </source>
</reference>
<dbReference type="Pfam" id="PF07291">
    <property type="entry name" value="MauE"/>
    <property type="match status" value="1"/>
</dbReference>
<evidence type="ECO:0000313" key="7">
    <source>
        <dbReference type="EMBL" id="MBB6108720.1"/>
    </source>
</evidence>
<evidence type="ECO:0000256" key="2">
    <source>
        <dbReference type="ARBA" id="ARBA00022692"/>
    </source>
</evidence>
<keyword evidence="8" id="KW-1185">Reference proteome</keyword>
<evidence type="ECO:0000256" key="5">
    <source>
        <dbReference type="SAM" id="Phobius"/>
    </source>
</evidence>
<dbReference type="RefSeq" id="WP_139332201.1">
    <property type="nucleotide sequence ID" value="NZ_FTMG01000002.1"/>
</dbReference>
<keyword evidence="3 5" id="KW-1133">Transmembrane helix</keyword>
<dbReference type="InterPro" id="IPR009908">
    <property type="entry name" value="Methylamine_util_MauE"/>
</dbReference>
<keyword evidence="2 5" id="KW-0812">Transmembrane</keyword>
<dbReference type="EMBL" id="JACHCB010000002">
    <property type="protein sequence ID" value="MBB6108720.1"/>
    <property type="molecule type" value="Genomic_DNA"/>
</dbReference>
<gene>
    <name evidence="7" type="ORF">HDF23_001455</name>
</gene>
<protein>
    <submittedName>
        <fullName evidence="7">Membrane protein YphA (DoxX/SURF4 family)</fullName>
    </submittedName>
</protein>
<accession>A0ABR6PIA8</accession>
<sequence>MESVITRRSKIQFAERIRVVTIIAIRWLCMALFLYTSSAKIFDHDRFLKGLSKVHLISRYSIFISYLVPATEIVIGLLLIIPKTAKQGLYSFMSTMILFTGYIIAAMFLEKQLPCRCGGAIEKLSWSQHIWLNLAFIALAVVALWLNDLNTSLKKSK</sequence>
<name>A0ABR6PIA8_9SPHI</name>
<dbReference type="Proteomes" id="UP000541583">
    <property type="component" value="Unassembled WGS sequence"/>
</dbReference>
<evidence type="ECO:0000256" key="4">
    <source>
        <dbReference type="ARBA" id="ARBA00023136"/>
    </source>
</evidence>
<evidence type="ECO:0000259" key="6">
    <source>
        <dbReference type="Pfam" id="PF07291"/>
    </source>
</evidence>
<evidence type="ECO:0000256" key="3">
    <source>
        <dbReference type="ARBA" id="ARBA00022989"/>
    </source>
</evidence>
<evidence type="ECO:0000313" key="8">
    <source>
        <dbReference type="Proteomes" id="UP000541583"/>
    </source>
</evidence>
<proteinExistence type="predicted"/>
<feature type="domain" description="Methylamine utilisation protein MauE" evidence="6">
    <location>
        <begin position="21"/>
        <end position="146"/>
    </location>
</feature>
<organism evidence="7 8">
    <name type="scientific">Mucilaginibacter lappiensis</name>
    <dbReference type="NCBI Taxonomy" id="354630"/>
    <lineage>
        <taxon>Bacteria</taxon>
        <taxon>Pseudomonadati</taxon>
        <taxon>Bacteroidota</taxon>
        <taxon>Sphingobacteriia</taxon>
        <taxon>Sphingobacteriales</taxon>
        <taxon>Sphingobacteriaceae</taxon>
        <taxon>Mucilaginibacter</taxon>
    </lineage>
</organism>
<keyword evidence="4 5" id="KW-0472">Membrane</keyword>
<feature type="transmembrane region" description="Helical" evidence="5">
    <location>
        <begin position="57"/>
        <end position="81"/>
    </location>
</feature>
<evidence type="ECO:0000256" key="1">
    <source>
        <dbReference type="ARBA" id="ARBA00004141"/>
    </source>
</evidence>
<comment type="caution">
    <text evidence="7">The sequence shown here is derived from an EMBL/GenBank/DDBJ whole genome shotgun (WGS) entry which is preliminary data.</text>
</comment>
<feature type="transmembrane region" description="Helical" evidence="5">
    <location>
        <begin position="88"/>
        <end position="109"/>
    </location>
</feature>